<dbReference type="OrthoDB" id="5307922at2759"/>
<feature type="signal peptide" evidence="5">
    <location>
        <begin position="1"/>
        <end position="20"/>
    </location>
</feature>
<dbReference type="PANTHER" id="PTHR10426">
    <property type="entry name" value="STRICTOSIDINE SYNTHASE-RELATED"/>
    <property type="match status" value="1"/>
</dbReference>
<dbReference type="SUPFAM" id="SSF63829">
    <property type="entry name" value="Calcium-dependent phosphotriesterase"/>
    <property type="match status" value="1"/>
</dbReference>
<evidence type="ECO:0000256" key="4">
    <source>
        <dbReference type="ARBA" id="ARBA00023180"/>
    </source>
</evidence>
<reference evidence="7 8" key="1">
    <citation type="journal article" date="2019" name="Sci. Rep.">
        <title>A high-quality genome of Eragrostis curvula grass provides insights into Poaceae evolution and supports new strategies to enhance forage quality.</title>
        <authorList>
            <person name="Carballo J."/>
            <person name="Santos B.A.C.M."/>
            <person name="Zappacosta D."/>
            <person name="Garbus I."/>
            <person name="Selva J.P."/>
            <person name="Gallo C.A."/>
            <person name="Diaz A."/>
            <person name="Albertini E."/>
            <person name="Caccamo M."/>
            <person name="Echenique V."/>
        </authorList>
    </citation>
    <scope>NUCLEOTIDE SEQUENCE [LARGE SCALE GENOMIC DNA]</scope>
    <source>
        <strain evidence="8">cv. Victoria</strain>
        <tissue evidence="7">Leaf</tissue>
    </source>
</reference>
<comment type="caution">
    <text evidence="7">The sequence shown here is derived from an EMBL/GenBank/DDBJ whole genome shotgun (WGS) entry which is preliminary data.</text>
</comment>
<dbReference type="AlphaFoldDB" id="A0A5J9VR12"/>
<feature type="domain" description="Strictosidine synthase conserved region" evidence="6">
    <location>
        <begin position="160"/>
        <end position="244"/>
    </location>
</feature>
<dbReference type="Pfam" id="PF20067">
    <property type="entry name" value="SSL_N"/>
    <property type="match status" value="1"/>
</dbReference>
<evidence type="ECO:0000256" key="3">
    <source>
        <dbReference type="ARBA" id="ARBA00022554"/>
    </source>
</evidence>
<comment type="similarity">
    <text evidence="2">Belongs to the strictosidine synthase family.</text>
</comment>
<dbReference type="PANTHER" id="PTHR10426:SF68">
    <property type="entry name" value="OS07G0614000 PROTEIN"/>
    <property type="match status" value="1"/>
</dbReference>
<accession>A0A5J9VR12</accession>
<dbReference type="GO" id="GO:0012505">
    <property type="term" value="C:endomembrane system"/>
    <property type="evidence" value="ECO:0007669"/>
    <property type="project" value="TreeGrafter"/>
</dbReference>
<dbReference type="Gene3D" id="2.120.10.30">
    <property type="entry name" value="TolB, C-terminal domain"/>
    <property type="match status" value="1"/>
</dbReference>
<evidence type="ECO:0000256" key="1">
    <source>
        <dbReference type="ARBA" id="ARBA00004116"/>
    </source>
</evidence>
<gene>
    <name evidence="7" type="ORF">EJB05_11312</name>
</gene>
<evidence type="ECO:0000313" key="7">
    <source>
        <dbReference type="EMBL" id="TVU37966.1"/>
    </source>
</evidence>
<evidence type="ECO:0000256" key="5">
    <source>
        <dbReference type="SAM" id="SignalP"/>
    </source>
</evidence>
<dbReference type="GO" id="GO:0005773">
    <property type="term" value="C:vacuole"/>
    <property type="evidence" value="ECO:0007669"/>
    <property type="project" value="UniProtKB-SubCell"/>
</dbReference>
<evidence type="ECO:0000256" key="2">
    <source>
        <dbReference type="ARBA" id="ARBA00009191"/>
    </source>
</evidence>
<evidence type="ECO:0000259" key="6">
    <source>
        <dbReference type="Pfam" id="PF03088"/>
    </source>
</evidence>
<name>A0A5J9VR12_9POAL</name>
<keyword evidence="3" id="KW-0926">Vacuole</keyword>
<dbReference type="EMBL" id="RWGY01000007">
    <property type="protein sequence ID" value="TVU37966.1"/>
    <property type="molecule type" value="Genomic_DNA"/>
</dbReference>
<comment type="subcellular location">
    <subcellularLocation>
        <location evidence="1">Vacuole</location>
    </subcellularLocation>
</comment>
<organism evidence="7 8">
    <name type="scientific">Eragrostis curvula</name>
    <name type="common">weeping love grass</name>
    <dbReference type="NCBI Taxonomy" id="38414"/>
    <lineage>
        <taxon>Eukaryota</taxon>
        <taxon>Viridiplantae</taxon>
        <taxon>Streptophyta</taxon>
        <taxon>Embryophyta</taxon>
        <taxon>Tracheophyta</taxon>
        <taxon>Spermatophyta</taxon>
        <taxon>Magnoliopsida</taxon>
        <taxon>Liliopsida</taxon>
        <taxon>Poales</taxon>
        <taxon>Poaceae</taxon>
        <taxon>PACMAD clade</taxon>
        <taxon>Chloridoideae</taxon>
        <taxon>Eragrostideae</taxon>
        <taxon>Eragrostidinae</taxon>
        <taxon>Eragrostis</taxon>
    </lineage>
</organism>
<keyword evidence="5" id="KW-0732">Signal</keyword>
<dbReference type="Proteomes" id="UP000324897">
    <property type="component" value="Chromosome 4"/>
</dbReference>
<evidence type="ECO:0000313" key="8">
    <source>
        <dbReference type="Proteomes" id="UP000324897"/>
    </source>
</evidence>
<sequence>MAPAAGLLAAAVLAAVAALAAHVAFNCPIEPVPLPPAPASHYPPNNLLQRLEKLGEGVLDAPEDVHVDAAAGGALYTATRDGWLQRMLPGNESSWERWRFVGGTGLLGITPSADGTMLVCDADKNILIRQGLLRVGEDGEVTLLASEVDGTAIRFADAAIEASDGTVCFSDASTRFGFDRWILDFLESSATGRLLKYDPRTGDTSVVLDGLGFANGVALSRDETFVVVCESSRFRCTKVWLKGEKSGQAETFIDNLPGGPDNIRLGSDGSFWIAVLPVRSPWLDLVYHWSVTRRVVASFPALLEWSKATAKGAMVAEVTEDGEIVRLLDDSEGKVINFVTSVTEYNGDLFLGSLATNFVGKLSLARVTQEQDAVSY</sequence>
<feature type="chain" id="PRO_5023936398" description="Strictosidine synthase conserved region domain-containing protein" evidence="5">
    <location>
        <begin position="21"/>
        <end position="376"/>
    </location>
</feature>
<dbReference type="Pfam" id="PF03088">
    <property type="entry name" value="Str_synth"/>
    <property type="match status" value="1"/>
</dbReference>
<dbReference type="GO" id="GO:0016787">
    <property type="term" value="F:hydrolase activity"/>
    <property type="evidence" value="ECO:0007669"/>
    <property type="project" value="TreeGrafter"/>
</dbReference>
<protein>
    <recommendedName>
        <fullName evidence="6">Strictosidine synthase conserved region domain-containing protein</fullName>
    </recommendedName>
</protein>
<keyword evidence="4" id="KW-0325">Glycoprotein</keyword>
<dbReference type="InterPro" id="IPR018119">
    <property type="entry name" value="Strictosidine_synth_cons-reg"/>
</dbReference>
<keyword evidence="8" id="KW-1185">Reference proteome</keyword>
<proteinExistence type="inferred from homology"/>
<dbReference type="Gramene" id="TVU37966">
    <property type="protein sequence ID" value="TVU37966"/>
    <property type="gene ID" value="EJB05_11312"/>
</dbReference>
<dbReference type="FunFam" id="2.120.10.30:FF:000066">
    <property type="entry name" value="ABC transporter permease protein"/>
    <property type="match status" value="1"/>
</dbReference>
<dbReference type="InterPro" id="IPR011042">
    <property type="entry name" value="6-blade_b-propeller_TolB-like"/>
</dbReference>